<reference evidence="4" key="1">
    <citation type="journal article" date="2014" name="Int. J. Syst. Evol. Microbiol.">
        <title>Complete genome sequence of Corynebacterium casei LMG S-19264T (=DSM 44701T), isolated from a smear-ripened cheese.</title>
        <authorList>
            <consortium name="US DOE Joint Genome Institute (JGI-PGF)"/>
            <person name="Walter F."/>
            <person name="Albersmeier A."/>
            <person name="Kalinowski J."/>
            <person name="Ruckert C."/>
        </authorList>
    </citation>
    <scope>NUCLEOTIDE SEQUENCE</scope>
    <source>
        <strain evidence="4">JCM 13583</strain>
    </source>
</reference>
<comment type="function">
    <text evidence="3">Catalyzes the reversible conversion of ribose-5-phosphate to ribulose 5-phosphate.</text>
</comment>
<comment type="catalytic activity">
    <reaction evidence="1 3">
        <text>aldehydo-D-ribose 5-phosphate = D-ribulose 5-phosphate</text>
        <dbReference type="Rhea" id="RHEA:14657"/>
        <dbReference type="ChEBI" id="CHEBI:58121"/>
        <dbReference type="ChEBI" id="CHEBI:58273"/>
        <dbReference type="EC" id="5.3.1.6"/>
    </reaction>
</comment>
<dbReference type="NCBIfam" id="TIGR00021">
    <property type="entry name" value="rpiA"/>
    <property type="match status" value="1"/>
</dbReference>
<keyword evidence="5" id="KW-1185">Reference proteome</keyword>
<dbReference type="SUPFAM" id="SSF75445">
    <property type="entry name" value="D-ribose-5-phosphate isomerase (RpiA), lid domain"/>
    <property type="match status" value="1"/>
</dbReference>
<name>A0AA37BRM5_9ARCH</name>
<comment type="subunit">
    <text evidence="3">Homodimer.</text>
</comment>
<accession>A0AA37BRM5</accession>
<dbReference type="PANTHER" id="PTHR11934:SF0">
    <property type="entry name" value="RIBOSE-5-PHOSPHATE ISOMERASE"/>
    <property type="match status" value="1"/>
</dbReference>
<dbReference type="GO" id="GO:0004751">
    <property type="term" value="F:ribose-5-phosphate isomerase activity"/>
    <property type="evidence" value="ECO:0007669"/>
    <property type="project" value="UniProtKB-UniRule"/>
</dbReference>
<comment type="pathway">
    <text evidence="3">Carbohydrate degradation; pentose phosphate pathway; D-ribose 5-phosphate from D-ribulose 5-phosphate (non-oxidative stage): step 1/1.</text>
</comment>
<evidence type="ECO:0000256" key="2">
    <source>
        <dbReference type="ARBA" id="ARBA00023235"/>
    </source>
</evidence>
<dbReference type="Gene3D" id="3.30.70.260">
    <property type="match status" value="1"/>
</dbReference>
<dbReference type="Gene3D" id="3.40.50.1360">
    <property type="match status" value="1"/>
</dbReference>
<dbReference type="EC" id="5.3.1.6" evidence="3"/>
<dbReference type="Pfam" id="PF06026">
    <property type="entry name" value="Rib_5-P_isom_A"/>
    <property type="match status" value="1"/>
</dbReference>
<dbReference type="HAMAP" id="MF_00170">
    <property type="entry name" value="Rib_5P_isom_A"/>
    <property type="match status" value="1"/>
</dbReference>
<feature type="binding site" evidence="3">
    <location>
        <begin position="97"/>
        <end position="100"/>
    </location>
    <ligand>
        <name>substrate</name>
    </ligand>
</feature>
<dbReference type="PANTHER" id="PTHR11934">
    <property type="entry name" value="RIBOSE-5-PHOSPHATE ISOMERASE"/>
    <property type="match status" value="1"/>
</dbReference>
<proteinExistence type="inferred from homology"/>
<feature type="binding site" evidence="3">
    <location>
        <begin position="29"/>
        <end position="32"/>
    </location>
    <ligand>
        <name>substrate</name>
    </ligand>
</feature>
<dbReference type="NCBIfam" id="NF001924">
    <property type="entry name" value="PRK00702.1"/>
    <property type="match status" value="1"/>
</dbReference>
<dbReference type="AlphaFoldDB" id="A0AA37BRM5"/>
<dbReference type="InterPro" id="IPR037171">
    <property type="entry name" value="NagB/RpiA_transferase-like"/>
</dbReference>
<dbReference type="GO" id="GO:0006014">
    <property type="term" value="P:D-ribose metabolic process"/>
    <property type="evidence" value="ECO:0007669"/>
    <property type="project" value="TreeGrafter"/>
</dbReference>
<dbReference type="CDD" id="cd01398">
    <property type="entry name" value="RPI_A"/>
    <property type="match status" value="1"/>
</dbReference>
<dbReference type="FunFam" id="3.40.50.1360:FF:000001">
    <property type="entry name" value="Ribose-5-phosphate isomerase A"/>
    <property type="match status" value="1"/>
</dbReference>
<keyword evidence="2 3" id="KW-0413">Isomerase</keyword>
<dbReference type="GO" id="GO:0005829">
    <property type="term" value="C:cytosol"/>
    <property type="evidence" value="ECO:0007669"/>
    <property type="project" value="TreeGrafter"/>
</dbReference>
<dbReference type="EMBL" id="BMNY01000001">
    <property type="protein sequence ID" value="GGM74807.1"/>
    <property type="molecule type" value="Genomic_DNA"/>
</dbReference>
<organism evidence="4 5">
    <name type="scientific">Thermogymnomonas acidicola</name>
    <dbReference type="NCBI Taxonomy" id="399579"/>
    <lineage>
        <taxon>Archaea</taxon>
        <taxon>Methanobacteriati</taxon>
        <taxon>Thermoplasmatota</taxon>
        <taxon>Thermoplasmata</taxon>
        <taxon>Thermoplasmatales</taxon>
        <taxon>Thermogymnomonas</taxon>
    </lineage>
</organism>
<reference evidence="4" key="2">
    <citation type="submission" date="2022-09" db="EMBL/GenBank/DDBJ databases">
        <authorList>
            <person name="Sun Q."/>
            <person name="Ohkuma M."/>
        </authorList>
    </citation>
    <scope>NUCLEOTIDE SEQUENCE</scope>
    <source>
        <strain evidence="4">JCM 13583</strain>
    </source>
</reference>
<feature type="binding site" evidence="3">
    <location>
        <position position="124"/>
    </location>
    <ligand>
        <name>substrate</name>
    </ligand>
</feature>
<comment type="similarity">
    <text evidence="3">Belongs to the ribose 5-phosphate isomerase family.</text>
</comment>
<evidence type="ECO:0000256" key="3">
    <source>
        <dbReference type="HAMAP-Rule" id="MF_00170"/>
    </source>
</evidence>
<evidence type="ECO:0000256" key="1">
    <source>
        <dbReference type="ARBA" id="ARBA00001713"/>
    </source>
</evidence>
<dbReference type="SUPFAM" id="SSF100950">
    <property type="entry name" value="NagB/RpiA/CoA transferase-like"/>
    <property type="match status" value="1"/>
</dbReference>
<feature type="binding site" evidence="3">
    <location>
        <begin position="84"/>
        <end position="87"/>
    </location>
    <ligand>
        <name>substrate</name>
    </ligand>
</feature>
<comment type="caution">
    <text evidence="4">The sequence shown here is derived from an EMBL/GenBank/DDBJ whole genome shotgun (WGS) entry which is preliminary data.</text>
</comment>
<dbReference type="InterPro" id="IPR020672">
    <property type="entry name" value="Ribose5P_isomerase_typA_subgr"/>
</dbReference>
<evidence type="ECO:0000313" key="5">
    <source>
        <dbReference type="Proteomes" id="UP000632195"/>
    </source>
</evidence>
<gene>
    <name evidence="3 4" type="primary">rpiA</name>
    <name evidence="4" type="ORF">GCM10007108_11010</name>
</gene>
<dbReference type="Proteomes" id="UP000632195">
    <property type="component" value="Unassembled WGS sequence"/>
</dbReference>
<dbReference type="GO" id="GO:0009052">
    <property type="term" value="P:pentose-phosphate shunt, non-oxidative branch"/>
    <property type="evidence" value="ECO:0007669"/>
    <property type="project" value="UniProtKB-UniRule"/>
</dbReference>
<evidence type="ECO:0000313" key="4">
    <source>
        <dbReference type="EMBL" id="GGM74807.1"/>
    </source>
</evidence>
<dbReference type="RefSeq" id="WP_188680981.1">
    <property type="nucleotide sequence ID" value="NZ_BMNY01000001.1"/>
</dbReference>
<dbReference type="InterPro" id="IPR004788">
    <property type="entry name" value="Ribose5P_isomerase_type_A"/>
</dbReference>
<protein>
    <recommendedName>
        <fullName evidence="3">Ribose-5-phosphate isomerase A</fullName>
        <ecNumber evidence="3">5.3.1.6</ecNumber>
    </recommendedName>
    <alternativeName>
        <fullName evidence="3">Phosphoriboisomerase A</fullName>
        <shortName evidence="3">PRI</shortName>
    </alternativeName>
</protein>
<feature type="active site" description="Proton acceptor" evidence="3">
    <location>
        <position position="106"/>
    </location>
</feature>
<sequence>MQDLEAEKMNAAKEAAKAVRSGMTIGIGSGSTVNHFIRALGERVKEEGLSVTCVVSSSQSRRLAEENGLRVIEDIPEKLDIDFDGADEADLKGNLIKGGGGALTREKIVAYNSRELWVMVDSTKIKRDYLGRFPLPVEILPFMVSRTLKNLEEAGCSCSLRGGGAYRTDNGNVIADCRFKRIDDPAALERRLKMVPGVVEVGIFTSLTSRIIEGTVDGVQVYSIPK</sequence>